<dbReference type="InterPro" id="IPR002397">
    <property type="entry name" value="Cyt_P450_B"/>
</dbReference>
<gene>
    <name evidence="2" type="ORF">ACFFRI_01350</name>
</gene>
<dbReference type="PROSITE" id="PS00086">
    <property type="entry name" value="CYTOCHROME_P450"/>
    <property type="match status" value="1"/>
</dbReference>
<dbReference type="Gene3D" id="1.10.630.10">
    <property type="entry name" value="Cytochrome P450"/>
    <property type="match status" value="2"/>
</dbReference>
<dbReference type="PANTHER" id="PTHR46696">
    <property type="entry name" value="P450, PUTATIVE (EUROFUNG)-RELATED"/>
    <property type="match status" value="1"/>
</dbReference>
<sequence>MTPARRRDRRVYTASHPVLFALMAGARRTPLRRLGSRIIVSGHDEVRAVLTDVPLDRTDDRTTGGAIRRHEGEGALFDQSGDEHRASRRSLAARLDSRGVAALRPRWATVLDDAVALLRAGGQLDVCRLADEVSGRTTAALLDLDLASGEHAELARAARRTASDAAAAELPSWRRAAYRDHLAEAFGGRVDPLGKMLALAAVTTTYAAIPRAVAWVADEGWWDDCRDAQRRAVLVGELLRVLAPTPLLPRVAASPATVGGRRVTPDDQLLLMVRHAVDAHRRDPSVDDPAPAAVSRLVFGAGPHACPGAGLARAQLDDVLAALSDVRPRVVRSRADRRAALPAWRELVVVAR</sequence>
<dbReference type="PRINTS" id="PR00359">
    <property type="entry name" value="BP450"/>
</dbReference>
<accession>A0ABV5K751</accession>
<dbReference type="SUPFAM" id="SSF48264">
    <property type="entry name" value="Cytochrome P450"/>
    <property type="match status" value="1"/>
</dbReference>
<comment type="similarity">
    <text evidence="1">Belongs to the cytochrome P450 family.</text>
</comment>
<keyword evidence="3" id="KW-1185">Reference proteome</keyword>
<dbReference type="InterPro" id="IPR036396">
    <property type="entry name" value="Cyt_P450_sf"/>
</dbReference>
<organism evidence="2 3">
    <name type="scientific">Nocardioides plantarum</name>
    <dbReference type="NCBI Taxonomy" id="29299"/>
    <lineage>
        <taxon>Bacteria</taxon>
        <taxon>Bacillati</taxon>
        <taxon>Actinomycetota</taxon>
        <taxon>Actinomycetes</taxon>
        <taxon>Propionibacteriales</taxon>
        <taxon>Nocardioidaceae</taxon>
        <taxon>Nocardioides</taxon>
    </lineage>
</organism>
<protein>
    <submittedName>
        <fullName evidence="2">Cytochrome P450</fullName>
    </submittedName>
</protein>
<reference evidence="2 3" key="1">
    <citation type="submission" date="2024-09" db="EMBL/GenBank/DDBJ databases">
        <authorList>
            <person name="Sun Q."/>
            <person name="Mori K."/>
        </authorList>
    </citation>
    <scope>NUCLEOTIDE SEQUENCE [LARGE SCALE GENOMIC DNA]</scope>
    <source>
        <strain evidence="2 3">JCM 9626</strain>
    </source>
</reference>
<evidence type="ECO:0000313" key="3">
    <source>
        <dbReference type="Proteomes" id="UP001589750"/>
    </source>
</evidence>
<evidence type="ECO:0000313" key="2">
    <source>
        <dbReference type="EMBL" id="MFB9311675.1"/>
    </source>
</evidence>
<dbReference type="InterPro" id="IPR017972">
    <property type="entry name" value="Cyt_P450_CS"/>
</dbReference>
<dbReference type="EMBL" id="JBHMDG010000001">
    <property type="protein sequence ID" value="MFB9311675.1"/>
    <property type="molecule type" value="Genomic_DNA"/>
</dbReference>
<dbReference type="PANTHER" id="PTHR46696:SF1">
    <property type="entry name" value="CYTOCHROME P450 YJIB-RELATED"/>
    <property type="match status" value="1"/>
</dbReference>
<evidence type="ECO:0000256" key="1">
    <source>
        <dbReference type="ARBA" id="ARBA00010617"/>
    </source>
</evidence>
<dbReference type="RefSeq" id="WP_140008449.1">
    <property type="nucleotide sequence ID" value="NZ_JBHMDG010000001.1"/>
</dbReference>
<dbReference type="Proteomes" id="UP001589750">
    <property type="component" value="Unassembled WGS sequence"/>
</dbReference>
<name>A0ABV5K751_9ACTN</name>
<proteinExistence type="inferred from homology"/>
<comment type="caution">
    <text evidence="2">The sequence shown here is derived from an EMBL/GenBank/DDBJ whole genome shotgun (WGS) entry which is preliminary data.</text>
</comment>